<dbReference type="InterPro" id="IPR016181">
    <property type="entry name" value="Acyl_CoA_acyltransferase"/>
</dbReference>
<keyword evidence="3" id="KW-1185">Reference proteome</keyword>
<gene>
    <name evidence="2" type="ORF">SAMN02745193_00279</name>
</gene>
<dbReference type="CDD" id="cd04301">
    <property type="entry name" value="NAT_SF"/>
    <property type="match status" value="1"/>
</dbReference>
<dbReference type="SUPFAM" id="SSF55729">
    <property type="entry name" value="Acyl-CoA N-acyltransferases (Nat)"/>
    <property type="match status" value="1"/>
</dbReference>
<dbReference type="RefSeq" id="WP_072672890.1">
    <property type="nucleotide sequence ID" value="NZ_FRDF01000002.1"/>
</dbReference>
<dbReference type="Pfam" id="PF13673">
    <property type="entry name" value="Acetyltransf_10"/>
    <property type="match status" value="1"/>
</dbReference>
<dbReference type="GO" id="GO:0016747">
    <property type="term" value="F:acyltransferase activity, transferring groups other than amino-acyl groups"/>
    <property type="evidence" value="ECO:0007669"/>
    <property type="project" value="InterPro"/>
</dbReference>
<dbReference type="PANTHER" id="PTHR43451">
    <property type="entry name" value="ACETYLTRANSFERASE (GNAT) FAMILY PROTEIN"/>
    <property type="match status" value="1"/>
</dbReference>
<feature type="domain" description="N-acetyltransferase" evidence="1">
    <location>
        <begin position="3"/>
        <end position="162"/>
    </location>
</feature>
<proteinExistence type="predicted"/>
<dbReference type="Proteomes" id="UP000184391">
    <property type="component" value="Unassembled WGS sequence"/>
</dbReference>
<dbReference type="OrthoDB" id="9789081at2"/>
<accession>A0A1M7RSF3</accession>
<name>A0A1M7RSF3_9SPHN</name>
<dbReference type="PANTHER" id="PTHR43451:SF1">
    <property type="entry name" value="ACETYLTRANSFERASE"/>
    <property type="match status" value="1"/>
</dbReference>
<evidence type="ECO:0000259" key="1">
    <source>
        <dbReference type="PROSITE" id="PS51186"/>
    </source>
</evidence>
<reference evidence="3" key="1">
    <citation type="submission" date="2016-12" db="EMBL/GenBank/DDBJ databases">
        <authorList>
            <person name="Varghese N."/>
            <person name="Submissions S."/>
        </authorList>
    </citation>
    <scope>NUCLEOTIDE SEQUENCE [LARGE SCALE GENOMIC DNA]</scope>
    <source>
        <strain evidence="3">DSM 11032</strain>
    </source>
</reference>
<dbReference type="AlphaFoldDB" id="A0A1M7RSF3"/>
<dbReference type="Gene3D" id="3.40.630.30">
    <property type="match status" value="1"/>
</dbReference>
<dbReference type="EMBL" id="FRDF01000002">
    <property type="protein sequence ID" value="SHN49121.1"/>
    <property type="molecule type" value="Genomic_DNA"/>
</dbReference>
<dbReference type="STRING" id="198312.SAMN02745193_00279"/>
<evidence type="ECO:0000313" key="2">
    <source>
        <dbReference type="EMBL" id="SHN49121.1"/>
    </source>
</evidence>
<evidence type="ECO:0000313" key="3">
    <source>
        <dbReference type="Proteomes" id="UP000184391"/>
    </source>
</evidence>
<dbReference type="PROSITE" id="PS51186">
    <property type="entry name" value="GNAT"/>
    <property type="match status" value="1"/>
</dbReference>
<sequence>MAGVIRLMREDDAGALAVLTGAAIRTTGARAYAPAQVAAWVARHPGPERFVASAAKGDIILVATDAADEPVAYVLLEPGGHIDMLYCHPDHTGRGLARQLLAEAETRSLAAGMTRLFTEASELARPVFARAGFRLVQRNDFTVAHAGRNVAIHNYAMNKPLS</sequence>
<dbReference type="InterPro" id="IPR000182">
    <property type="entry name" value="GNAT_dom"/>
</dbReference>
<protein>
    <submittedName>
        <fullName evidence="2">Acetyltransferase, GNAT family</fullName>
    </submittedName>
</protein>
<organism evidence="2 3">
    <name type="scientific">Erythrobacter sanguineus</name>
    <dbReference type="NCBI Taxonomy" id="198312"/>
    <lineage>
        <taxon>Bacteria</taxon>
        <taxon>Pseudomonadati</taxon>
        <taxon>Pseudomonadota</taxon>
        <taxon>Alphaproteobacteria</taxon>
        <taxon>Sphingomonadales</taxon>
        <taxon>Erythrobacteraceae</taxon>
        <taxon>Erythrobacter/Porphyrobacter group</taxon>
        <taxon>Erythrobacter</taxon>
    </lineage>
</organism>
<keyword evidence="2" id="KW-0808">Transferase</keyword>
<dbReference type="InterPro" id="IPR052564">
    <property type="entry name" value="N-acetyltrans/Recomb-assoc"/>
</dbReference>